<evidence type="ECO:0000256" key="6">
    <source>
        <dbReference type="SAM" id="MobiDB-lite"/>
    </source>
</evidence>
<dbReference type="Gene3D" id="2.60.40.3440">
    <property type="match status" value="1"/>
</dbReference>
<feature type="region of interest" description="Disordered" evidence="6">
    <location>
        <begin position="20"/>
        <end position="44"/>
    </location>
</feature>
<evidence type="ECO:0000313" key="9">
    <source>
        <dbReference type="EMBL" id="KTD84779.1"/>
    </source>
</evidence>
<keyword evidence="10" id="KW-1185">Reference proteome</keyword>
<dbReference type="Proteomes" id="UP000054709">
    <property type="component" value="Unassembled WGS sequence"/>
</dbReference>
<comment type="subcellular location">
    <subcellularLocation>
        <location evidence="1">Secreted</location>
        <location evidence="1">Cell wall</location>
        <topology evidence="1">Peptidoglycan-anchor</topology>
    </subcellularLocation>
</comment>
<accession>A0A0W1ATW2</accession>
<dbReference type="PROSITE" id="PS50847">
    <property type="entry name" value="GRAM_POS_ANCHORING"/>
    <property type="match status" value="1"/>
</dbReference>
<keyword evidence="5" id="KW-0572">Peptidoglycan-anchor</keyword>
<dbReference type="Pfam" id="PF00746">
    <property type="entry name" value="Gram_pos_anchor"/>
    <property type="match status" value="1"/>
</dbReference>
<evidence type="ECO:0000256" key="2">
    <source>
        <dbReference type="ARBA" id="ARBA00022512"/>
    </source>
</evidence>
<dbReference type="Pfam" id="PF17963">
    <property type="entry name" value="Big_9"/>
    <property type="match status" value="1"/>
</dbReference>
<keyword evidence="7" id="KW-0812">Transmembrane</keyword>
<name>A0A0W1ATW2_9BACL</name>
<keyword evidence="4" id="KW-0732">Signal</keyword>
<organism evidence="9 10">
    <name type="scientific">Paenibacillus etheri</name>
    <dbReference type="NCBI Taxonomy" id="1306852"/>
    <lineage>
        <taxon>Bacteria</taxon>
        <taxon>Bacillati</taxon>
        <taxon>Bacillota</taxon>
        <taxon>Bacilli</taxon>
        <taxon>Bacillales</taxon>
        <taxon>Paenibacillaceae</taxon>
        <taxon>Paenibacillus</taxon>
    </lineage>
</organism>
<evidence type="ECO:0000256" key="1">
    <source>
        <dbReference type="ARBA" id="ARBA00004168"/>
    </source>
</evidence>
<evidence type="ECO:0000256" key="7">
    <source>
        <dbReference type="SAM" id="Phobius"/>
    </source>
</evidence>
<proteinExistence type="predicted"/>
<sequence length="143" mass="15464">MPTSTPIVPKVTPPVEKLTTDEDIPLEGEIPLGGLPSIGDKPDHGKVTITKDGKWIYTPDPGFIGKDKFTIIVTDENGNEEEIEIEIDVEEVPTGTVKEPGDNSNKPTELPKTGEESALPIYLVGGSLVLVGFVLARRFKRSN</sequence>
<comment type="caution">
    <text evidence="9">The sequence shown here is derived from an EMBL/GenBank/DDBJ whole genome shotgun (WGS) entry which is preliminary data.</text>
</comment>
<protein>
    <recommendedName>
        <fullName evidence="8">Gram-positive cocci surface proteins LPxTG domain-containing protein</fullName>
    </recommendedName>
</protein>
<dbReference type="EMBL" id="LCZJ02000033">
    <property type="protein sequence ID" value="KTD84779.1"/>
    <property type="molecule type" value="Genomic_DNA"/>
</dbReference>
<feature type="domain" description="Gram-positive cocci surface proteins LPxTG" evidence="8">
    <location>
        <begin position="110"/>
        <end position="143"/>
    </location>
</feature>
<feature type="transmembrane region" description="Helical" evidence="7">
    <location>
        <begin position="119"/>
        <end position="136"/>
    </location>
</feature>
<evidence type="ECO:0000256" key="3">
    <source>
        <dbReference type="ARBA" id="ARBA00022525"/>
    </source>
</evidence>
<evidence type="ECO:0000256" key="4">
    <source>
        <dbReference type="ARBA" id="ARBA00022729"/>
    </source>
</evidence>
<dbReference type="InterPro" id="IPR019931">
    <property type="entry name" value="LPXTG_anchor"/>
</dbReference>
<feature type="region of interest" description="Disordered" evidence="6">
    <location>
        <begin position="91"/>
        <end position="116"/>
    </location>
</feature>
<evidence type="ECO:0000313" key="10">
    <source>
        <dbReference type="Proteomes" id="UP000054709"/>
    </source>
</evidence>
<dbReference type="AlphaFoldDB" id="A0A0W1ATW2"/>
<reference evidence="9 10" key="1">
    <citation type="journal article" date="2015" name="Int. Biodeterior. Biodegradation">
        <title>Physiological and genetic screening methods for the isolation of methyl tert-butyl ether-degrading bacteria for bioremediation purposes.</title>
        <authorList>
            <person name="Guisado I.M."/>
            <person name="Purswani J."/>
            <person name="Gonzalez Lopez J."/>
            <person name="Pozo C."/>
        </authorList>
    </citation>
    <scope>NUCLEOTIDE SEQUENCE [LARGE SCALE GENOMIC DNA]</scope>
    <source>
        <strain evidence="9 10">SH7</strain>
    </source>
</reference>
<dbReference type="NCBIfam" id="TIGR01167">
    <property type="entry name" value="LPXTG_anchor"/>
    <property type="match status" value="1"/>
</dbReference>
<keyword evidence="2" id="KW-0134">Cell wall</keyword>
<keyword evidence="3" id="KW-0964">Secreted</keyword>
<evidence type="ECO:0000259" key="8">
    <source>
        <dbReference type="PROSITE" id="PS50847"/>
    </source>
</evidence>
<keyword evidence="7" id="KW-1133">Transmembrane helix</keyword>
<keyword evidence="7" id="KW-0472">Membrane</keyword>
<gene>
    <name evidence="9" type="ORF">UQ64_24370</name>
</gene>
<evidence type="ECO:0000256" key="5">
    <source>
        <dbReference type="ARBA" id="ARBA00023088"/>
    </source>
</evidence>